<gene>
    <name evidence="1" type="ORF">PFLCHA0_c38360</name>
</gene>
<dbReference type="Proteomes" id="UP000013940">
    <property type="component" value="Chromosome"/>
</dbReference>
<reference evidence="2" key="1">
    <citation type="journal article" date="2014" name="Genome Announc.">
        <title>Full-genome sequence of the plant growth-promoting bacterium Pseudomonas protegens CHA0.</title>
        <authorList>
            <person name="Jousset A."/>
            <person name="Schuldes J."/>
            <person name="Keel C."/>
            <person name="Maurhofer M."/>
            <person name="Daniel R."/>
            <person name="Scheu S."/>
            <person name="Thuermer A."/>
        </authorList>
    </citation>
    <scope>NUCLEOTIDE SEQUENCE [LARGE SCALE GENOMIC DNA]</scope>
    <source>
        <strain evidence="2">DSM 19095 / LMG 27888 / CFBP 6595 / CHA0</strain>
    </source>
</reference>
<accession>A0A2C9EPK5</accession>
<evidence type="ECO:0008006" key="3">
    <source>
        <dbReference type="Google" id="ProtNLM"/>
    </source>
</evidence>
<dbReference type="eggNOG" id="ENOG502Z8GP">
    <property type="taxonomic scope" value="Bacteria"/>
</dbReference>
<proteinExistence type="predicted"/>
<organism evidence="1 2">
    <name type="scientific">Pseudomonas protegens (strain DSM 19095 / LMG 27888 / CFBP 6595 / CHA0)</name>
    <dbReference type="NCBI Taxonomy" id="1124983"/>
    <lineage>
        <taxon>Bacteria</taxon>
        <taxon>Pseudomonadati</taxon>
        <taxon>Pseudomonadota</taxon>
        <taxon>Gammaproteobacteria</taxon>
        <taxon>Pseudomonadales</taxon>
        <taxon>Pseudomonadaceae</taxon>
        <taxon>Pseudomonas</taxon>
    </lineage>
</organism>
<dbReference type="EMBL" id="CP003190">
    <property type="protein sequence ID" value="AGL85602.1"/>
    <property type="molecule type" value="Genomic_DNA"/>
</dbReference>
<sequence>MDLFSPQVSEDRLHQHFRRISQNLPSNVYCRKIVENWVEGFPDRDGKFVKEFQTTFNSSFWEIYLHAALRELSATFDWNYHAPDFVVSIKGIEFLIEATTANAAQDGVPEWSKSLTPPQPGEIKFNELNRVSIIRLANAFMNKSSHYLEKYSKLEHVRDKPFVIAIAPFEQPWFNLQVFRAIEALLFDYYVDEDEYLANPEQFPNGPEGRSLGSIKKDNGSEIELGFFDCDRFSHVSAVVFSSTATWGKVEALSGNPLSVVATHWETPDGIKRIVTKGGEIGETVTDGLRVYHNPFAKHPLSLEAFRSDRLVQVWADPKSREMTFENAENALHLRQAMIVNPTDDFKERSVKE</sequence>
<dbReference type="KEGG" id="pprc:PFLCHA0_c38360"/>
<dbReference type="RefSeq" id="WP_015636199.1">
    <property type="nucleotide sequence ID" value="NC_021237.1"/>
</dbReference>
<dbReference type="HOGENOM" id="CLU_047094_1_0_6"/>
<protein>
    <recommendedName>
        <fullName evidence="3">Glycosaminoglycan attachment site</fullName>
    </recommendedName>
</protein>
<name>A0A2C9EPK5_PSEPH</name>
<evidence type="ECO:0000313" key="1">
    <source>
        <dbReference type="EMBL" id="AGL85602.1"/>
    </source>
</evidence>
<dbReference type="AlphaFoldDB" id="A0A2C9EPK5"/>
<evidence type="ECO:0000313" key="2">
    <source>
        <dbReference type="Proteomes" id="UP000013940"/>
    </source>
</evidence>
<dbReference type="GeneID" id="57476837"/>